<keyword evidence="2" id="KW-0175">Coiled coil</keyword>
<feature type="region of interest" description="Disordered" evidence="3">
    <location>
        <begin position="134"/>
        <end position="270"/>
    </location>
</feature>
<comment type="similarity">
    <text evidence="1">Belongs to the SPT2 family.</text>
</comment>
<evidence type="ECO:0000313" key="5">
    <source>
        <dbReference type="Proteomes" id="UP000037136"/>
    </source>
</evidence>
<evidence type="ECO:0000313" key="4">
    <source>
        <dbReference type="EMBL" id="PFH61750.1"/>
    </source>
</evidence>
<feature type="compositionally biased region" description="Basic and acidic residues" evidence="3">
    <location>
        <begin position="148"/>
        <end position="159"/>
    </location>
</feature>
<comment type="caution">
    <text evidence="4">The sequence shown here is derived from an EMBL/GenBank/DDBJ whole genome shotgun (WGS) entry which is preliminary data.</text>
</comment>
<gene>
    <name evidence="4" type="ORF">XA68_16370</name>
</gene>
<protein>
    <recommendedName>
        <fullName evidence="6">SPT2 chromatin protein</fullName>
    </recommendedName>
</protein>
<proteinExistence type="inferred from homology"/>
<feature type="compositionally biased region" description="Low complexity" evidence="3">
    <location>
        <begin position="160"/>
        <end position="171"/>
    </location>
</feature>
<evidence type="ECO:0000256" key="2">
    <source>
        <dbReference type="ARBA" id="ARBA00023054"/>
    </source>
</evidence>
<dbReference type="SMART" id="SM00784">
    <property type="entry name" value="SPT2"/>
    <property type="match status" value="1"/>
</dbReference>
<keyword evidence="5" id="KW-1185">Reference proteome</keyword>
<organism evidence="4 5">
    <name type="scientific">Ophiocordyceps unilateralis</name>
    <name type="common">Zombie-ant fungus</name>
    <name type="synonym">Torrubia unilateralis</name>
    <dbReference type="NCBI Taxonomy" id="268505"/>
    <lineage>
        <taxon>Eukaryota</taxon>
        <taxon>Fungi</taxon>
        <taxon>Dikarya</taxon>
        <taxon>Ascomycota</taxon>
        <taxon>Pezizomycotina</taxon>
        <taxon>Sordariomycetes</taxon>
        <taxon>Hypocreomycetidae</taxon>
        <taxon>Hypocreales</taxon>
        <taxon>Ophiocordycipitaceae</taxon>
        <taxon>Ophiocordyceps</taxon>
    </lineage>
</organism>
<dbReference type="AlphaFoldDB" id="A0A2A9PLJ0"/>
<name>A0A2A9PLJ0_OPHUN</name>
<evidence type="ECO:0008006" key="6">
    <source>
        <dbReference type="Google" id="ProtNLM"/>
    </source>
</evidence>
<dbReference type="EMBL" id="LAZP02000056">
    <property type="protein sequence ID" value="PFH61750.1"/>
    <property type="molecule type" value="Genomic_DNA"/>
</dbReference>
<dbReference type="Proteomes" id="UP000037136">
    <property type="component" value="Unassembled WGS sequence"/>
</dbReference>
<dbReference type="OrthoDB" id="5430658at2759"/>
<feature type="compositionally biased region" description="Basic and acidic residues" evidence="3">
    <location>
        <begin position="31"/>
        <end position="43"/>
    </location>
</feature>
<sequence>MPIGDLLAQISGENSPSTSSFSRTSSIPAKRKPDNELRADVAKASRPTPQSSKLNPIPRAGAGERQLPPRMPPPQRPVSSKPVASLSSAAKPVKPLISTRPSSSPTDSPSAPPKLPPKKGSFAEILARGQRAQAVMGQVGKIQHKKVEKGAAKAKDEVKAPPSAKAKSSAAGYKGTSKPMAGGSSTPANGLVKNGGRPKAGASKRSAEQDAAEKRAKRASQPMTGYTGTARPKQGTSSKKKDVPRGGALLNAPSARHGTSKRSRYGDHEDEYDEELDDFIEYDDEEDAGPAVGYGYASDASSDMEAGIDELDGEERRAEYLARREDIEEERLERSLRAAKEDRKRQALDALRAGKRR</sequence>
<dbReference type="InterPro" id="IPR013256">
    <property type="entry name" value="Chromatin_SPT2"/>
</dbReference>
<dbReference type="STRING" id="268505.A0A2A9PLJ0"/>
<feature type="region of interest" description="Disordered" evidence="3">
    <location>
        <begin position="1"/>
        <end position="122"/>
    </location>
</feature>
<feature type="compositionally biased region" description="Basic and acidic residues" evidence="3">
    <location>
        <begin position="205"/>
        <end position="214"/>
    </location>
</feature>
<feature type="compositionally biased region" description="Basic and acidic residues" evidence="3">
    <location>
        <begin position="337"/>
        <end position="347"/>
    </location>
</feature>
<feature type="compositionally biased region" description="Low complexity" evidence="3">
    <location>
        <begin position="15"/>
        <end position="26"/>
    </location>
</feature>
<accession>A0A2A9PLJ0</accession>
<dbReference type="Pfam" id="PF08243">
    <property type="entry name" value="SPT2"/>
    <property type="match status" value="1"/>
</dbReference>
<reference evidence="4 5" key="2">
    <citation type="journal article" date="2017" name="Sci. Rep.">
        <title>Ant-infecting Ophiocordyceps genomes reveal a high diversity of potential behavioral manipulation genes and a possible major role for enterotoxins.</title>
        <authorList>
            <person name="de Bekker C."/>
            <person name="Ohm R.A."/>
            <person name="Evans H.C."/>
            <person name="Brachmann A."/>
            <person name="Hughes D.P."/>
        </authorList>
    </citation>
    <scope>NUCLEOTIDE SEQUENCE [LARGE SCALE GENOMIC DNA]</scope>
    <source>
        <strain evidence="4 5">SC16a</strain>
    </source>
</reference>
<feature type="region of interest" description="Disordered" evidence="3">
    <location>
        <begin position="337"/>
        <end position="357"/>
    </location>
</feature>
<evidence type="ECO:0000256" key="3">
    <source>
        <dbReference type="SAM" id="MobiDB-lite"/>
    </source>
</evidence>
<reference evidence="4 5" key="1">
    <citation type="journal article" date="2015" name="BMC Genomics">
        <title>Gene expression during zombie ant biting behavior reflects the complexity underlying fungal parasitic behavioral manipulation.</title>
        <authorList>
            <person name="de Bekker C."/>
            <person name="Ohm R.A."/>
            <person name="Loreto R.G."/>
            <person name="Sebastian A."/>
            <person name="Albert I."/>
            <person name="Merrow M."/>
            <person name="Brachmann A."/>
            <person name="Hughes D.P."/>
        </authorList>
    </citation>
    <scope>NUCLEOTIDE SEQUENCE [LARGE SCALE GENOMIC DNA]</scope>
    <source>
        <strain evidence="4 5">SC16a</strain>
    </source>
</reference>
<evidence type="ECO:0000256" key="1">
    <source>
        <dbReference type="ARBA" id="ARBA00006461"/>
    </source>
</evidence>